<organism evidence="2 3">
    <name type="scientific">Eruca vesicaria subsp. sativa</name>
    <name type="common">Garden rocket</name>
    <name type="synonym">Eruca sativa</name>
    <dbReference type="NCBI Taxonomy" id="29727"/>
    <lineage>
        <taxon>Eukaryota</taxon>
        <taxon>Viridiplantae</taxon>
        <taxon>Streptophyta</taxon>
        <taxon>Embryophyta</taxon>
        <taxon>Tracheophyta</taxon>
        <taxon>Spermatophyta</taxon>
        <taxon>Magnoliopsida</taxon>
        <taxon>eudicotyledons</taxon>
        <taxon>Gunneridae</taxon>
        <taxon>Pentapetalae</taxon>
        <taxon>rosids</taxon>
        <taxon>malvids</taxon>
        <taxon>Brassicales</taxon>
        <taxon>Brassicaceae</taxon>
        <taxon>Brassiceae</taxon>
        <taxon>Eruca</taxon>
    </lineage>
</organism>
<proteinExistence type="predicted"/>
<comment type="caution">
    <text evidence="2">The sequence shown here is derived from an EMBL/GenBank/DDBJ whole genome shotgun (WGS) entry which is preliminary data.</text>
</comment>
<dbReference type="PANTHER" id="PTHR35486:SF2">
    <property type="entry name" value="(RAPE) HYPOTHETICAL PROTEIN"/>
    <property type="match status" value="1"/>
</dbReference>
<accession>A0ABC8IX88</accession>
<evidence type="ECO:0000313" key="3">
    <source>
        <dbReference type="Proteomes" id="UP001642260"/>
    </source>
</evidence>
<name>A0ABC8IX88_ERUVS</name>
<sequence>MRCKRHTADLSSAAGVCASCLRERLLSLAASAAVTENDNNNHRKSNNLIFPRSVSPYVNRRFITTPQVDTTGFSCKDFESNRSSTKSRTGSVSTRISNFFRHRSDDSSRVSCSSSSSSSSWISSLLSKKQQPDVVSGRKPQRVFCRGMSPEREEETEARRTPAVKTPGRRKVAAAAAGKGWDFCLSPLVRASPNCPFKRKIRFPLEFNGNVGGEVTVTEKPHLSAAASFCGNRSKKLVDIGRVINHRR</sequence>
<dbReference type="Proteomes" id="UP001642260">
    <property type="component" value="Unassembled WGS sequence"/>
</dbReference>
<dbReference type="AlphaFoldDB" id="A0ABC8IX88"/>
<feature type="region of interest" description="Disordered" evidence="1">
    <location>
        <begin position="146"/>
        <end position="166"/>
    </location>
</feature>
<protein>
    <submittedName>
        <fullName evidence="2">Uncharacterized protein</fullName>
    </submittedName>
</protein>
<dbReference type="PANTHER" id="PTHR35486">
    <property type="entry name" value="EXPRESSED PROTEIN"/>
    <property type="match status" value="1"/>
</dbReference>
<gene>
    <name evidence="2" type="ORF">ERUC_LOCUS3691</name>
</gene>
<dbReference type="EMBL" id="CAKOAT010060044">
    <property type="protein sequence ID" value="CAH8304724.1"/>
    <property type="molecule type" value="Genomic_DNA"/>
</dbReference>
<reference evidence="2 3" key="1">
    <citation type="submission" date="2022-03" db="EMBL/GenBank/DDBJ databases">
        <authorList>
            <person name="Macdonald S."/>
            <person name="Ahmed S."/>
            <person name="Newling K."/>
        </authorList>
    </citation>
    <scope>NUCLEOTIDE SEQUENCE [LARGE SCALE GENOMIC DNA]</scope>
</reference>
<keyword evidence="3" id="KW-1185">Reference proteome</keyword>
<evidence type="ECO:0000313" key="2">
    <source>
        <dbReference type="EMBL" id="CAH8304724.1"/>
    </source>
</evidence>
<evidence type="ECO:0000256" key="1">
    <source>
        <dbReference type="SAM" id="MobiDB-lite"/>
    </source>
</evidence>